<organism evidence="5 6">
    <name type="scientific">Corynebacterium suranareeae</name>
    <dbReference type="NCBI Taxonomy" id="2506452"/>
    <lineage>
        <taxon>Bacteria</taxon>
        <taxon>Bacillati</taxon>
        <taxon>Actinomycetota</taxon>
        <taxon>Actinomycetes</taxon>
        <taxon>Mycobacteriales</taxon>
        <taxon>Corynebacteriaceae</taxon>
        <taxon>Corynebacterium</taxon>
    </lineage>
</organism>
<feature type="compositionally biased region" description="Low complexity" evidence="1">
    <location>
        <begin position="29"/>
        <end position="51"/>
    </location>
</feature>
<feature type="region of interest" description="Disordered" evidence="1">
    <location>
        <begin position="161"/>
        <end position="185"/>
    </location>
</feature>
<proteinExistence type="predicted"/>
<feature type="signal peptide" evidence="3">
    <location>
        <begin position="1"/>
        <end position="27"/>
    </location>
</feature>
<dbReference type="SMART" id="SM00894">
    <property type="entry name" value="Excalibur"/>
    <property type="match status" value="1"/>
</dbReference>
<evidence type="ECO:0000313" key="5">
    <source>
        <dbReference type="EMBL" id="BAU94742.1"/>
    </source>
</evidence>
<keyword evidence="6" id="KW-1185">Reference proteome</keyword>
<dbReference type="KEGG" id="csur:N24_0480"/>
<dbReference type="Pfam" id="PF05901">
    <property type="entry name" value="Excalibur"/>
    <property type="match status" value="1"/>
</dbReference>
<keyword evidence="2" id="KW-1133">Transmembrane helix</keyword>
<dbReference type="Proteomes" id="UP000218244">
    <property type="component" value="Chromosome"/>
</dbReference>
<gene>
    <name evidence="5" type="ORF">N24_0480</name>
</gene>
<keyword evidence="2" id="KW-0812">Transmembrane</keyword>
<protein>
    <recommendedName>
        <fullName evidence="4">Excalibur calcium-binding domain-containing protein</fullName>
    </recommendedName>
</protein>
<dbReference type="AlphaFoldDB" id="A0A169RPG6"/>
<keyword evidence="2" id="KW-0472">Membrane</keyword>
<keyword evidence="3" id="KW-0732">Signal</keyword>
<accession>A0A169RPG6</accession>
<evidence type="ECO:0000256" key="1">
    <source>
        <dbReference type="SAM" id="MobiDB-lite"/>
    </source>
</evidence>
<dbReference type="InterPro" id="IPR008613">
    <property type="entry name" value="Excalibur_Ca-bd_domain"/>
</dbReference>
<reference evidence="5 6" key="1">
    <citation type="submission" date="2016-02" db="EMBL/GenBank/DDBJ databases">
        <title>Corynebacterium glutamicum N24 whole genome sequencing project.</title>
        <authorList>
            <person name="Matsutani M."/>
            <person name="Nangtapong N."/>
            <person name="Yakushi T."/>
            <person name="Matsushita K."/>
        </authorList>
    </citation>
    <scope>NUCLEOTIDE SEQUENCE [LARGE SCALE GENOMIC DNA]</scope>
    <source>
        <strain evidence="5 6">N24</strain>
    </source>
</reference>
<evidence type="ECO:0000313" key="6">
    <source>
        <dbReference type="Proteomes" id="UP000218244"/>
    </source>
</evidence>
<feature type="compositionally biased region" description="Basic and acidic residues" evidence="1">
    <location>
        <begin position="170"/>
        <end position="185"/>
    </location>
</feature>
<feature type="region of interest" description="Disordered" evidence="1">
    <location>
        <begin position="29"/>
        <end position="58"/>
    </location>
</feature>
<feature type="transmembrane region" description="Helical" evidence="2">
    <location>
        <begin position="64"/>
        <end position="86"/>
    </location>
</feature>
<feature type="domain" description="Excalibur calcium-binding" evidence="4">
    <location>
        <begin position="145"/>
        <end position="181"/>
    </location>
</feature>
<name>A0A169RPG6_9CORY</name>
<evidence type="ECO:0000259" key="4">
    <source>
        <dbReference type="SMART" id="SM00894"/>
    </source>
</evidence>
<dbReference type="EMBL" id="AP017369">
    <property type="protein sequence ID" value="BAU94742.1"/>
    <property type="molecule type" value="Genomic_DNA"/>
</dbReference>
<feature type="chain" id="PRO_5007902455" description="Excalibur calcium-binding domain-containing protein" evidence="3">
    <location>
        <begin position="28"/>
        <end position="185"/>
    </location>
</feature>
<evidence type="ECO:0000256" key="3">
    <source>
        <dbReference type="SAM" id="SignalP"/>
    </source>
</evidence>
<sequence>MIGMRKTIITMLATTAIAFSTISPVQAQTVDTDTDTSVSSELSSGTSSGSSEDSEDSDLSNRDIIFGIAAIAAVGGLIAGGVHWAVQQRMIPNPLPGIIPNPPALAPQAPAPAPAPAPQAVAPQAVAPQVVAPAPAPAPVQTNRTYKNCTEVWNVLGRSIRQSDPGYGTHLDRDRDGIGCESRPR</sequence>
<evidence type="ECO:0000256" key="2">
    <source>
        <dbReference type="SAM" id="Phobius"/>
    </source>
</evidence>